<dbReference type="GO" id="GO:0008270">
    <property type="term" value="F:zinc ion binding"/>
    <property type="evidence" value="ECO:0007669"/>
    <property type="project" value="UniProtKB-KW"/>
</dbReference>
<organism evidence="17 18">
    <name type="scientific">Bison bison bison</name>
    <name type="common">North American plains bison</name>
    <dbReference type="NCBI Taxonomy" id="43346"/>
    <lineage>
        <taxon>Eukaryota</taxon>
        <taxon>Metazoa</taxon>
        <taxon>Chordata</taxon>
        <taxon>Craniata</taxon>
        <taxon>Vertebrata</taxon>
        <taxon>Euteleostomi</taxon>
        <taxon>Mammalia</taxon>
        <taxon>Eutheria</taxon>
        <taxon>Laurasiatheria</taxon>
        <taxon>Artiodactyla</taxon>
        <taxon>Ruminantia</taxon>
        <taxon>Pecora</taxon>
        <taxon>Bovidae</taxon>
        <taxon>Bovinae</taxon>
        <taxon>Bison</taxon>
    </lineage>
</organism>
<evidence type="ECO:0000313" key="18">
    <source>
        <dbReference type="RefSeq" id="XP_010855687.1"/>
    </source>
</evidence>
<feature type="domain" description="C2H2-type" evidence="15">
    <location>
        <begin position="712"/>
        <end position="739"/>
    </location>
</feature>
<dbReference type="FunFam" id="3.30.160.60:FF:001697">
    <property type="entry name" value="zinc finger protein 623"/>
    <property type="match status" value="1"/>
</dbReference>
<dbReference type="FunFam" id="3.30.160.60:FF:000295">
    <property type="entry name" value="zinc finger protein 19"/>
    <property type="match status" value="2"/>
</dbReference>
<dbReference type="PROSITE" id="PS50804">
    <property type="entry name" value="SCAN_BOX"/>
    <property type="match status" value="1"/>
</dbReference>
<dbReference type="KEGG" id="bbis:105001214"/>
<dbReference type="FunFam" id="3.30.160.60:FF:002129">
    <property type="entry name" value="Zinc finger protein 304"/>
    <property type="match status" value="1"/>
</dbReference>
<feature type="domain" description="C2H2-type" evidence="15">
    <location>
        <begin position="372"/>
        <end position="399"/>
    </location>
</feature>
<evidence type="ECO:0000313" key="17">
    <source>
        <dbReference type="Proteomes" id="UP000515208"/>
    </source>
</evidence>
<dbReference type="FunFam" id="3.30.160.60:FF:000352">
    <property type="entry name" value="zinc finger protein 3 homolog"/>
    <property type="match status" value="3"/>
</dbReference>
<dbReference type="InterPro" id="IPR013087">
    <property type="entry name" value="Znf_C2H2_type"/>
</dbReference>
<dbReference type="InterPro" id="IPR003309">
    <property type="entry name" value="SCAN_dom"/>
</dbReference>
<feature type="domain" description="C2H2-type" evidence="15">
    <location>
        <begin position="400"/>
        <end position="427"/>
    </location>
</feature>
<dbReference type="FunFam" id="3.30.160.60:FF:001178">
    <property type="entry name" value="zinc finger protein 287"/>
    <property type="match status" value="1"/>
</dbReference>
<dbReference type="SMART" id="SM00431">
    <property type="entry name" value="SCAN"/>
    <property type="match status" value="1"/>
</dbReference>
<evidence type="ECO:0000256" key="3">
    <source>
        <dbReference type="ARBA" id="ARBA00006991"/>
    </source>
</evidence>
<dbReference type="SUPFAM" id="SSF57667">
    <property type="entry name" value="beta-beta-alpha zinc fingers"/>
    <property type="match status" value="9"/>
</dbReference>
<feature type="domain" description="C2H2-type" evidence="15">
    <location>
        <begin position="740"/>
        <end position="767"/>
    </location>
</feature>
<feature type="domain" description="C2H2-type" evidence="15">
    <location>
        <begin position="684"/>
        <end position="711"/>
    </location>
</feature>
<evidence type="ECO:0000256" key="4">
    <source>
        <dbReference type="ARBA" id="ARBA00022723"/>
    </source>
</evidence>
<keyword evidence="7" id="KW-0862">Zinc</keyword>
<feature type="domain" description="C2H2-type" evidence="15">
    <location>
        <begin position="824"/>
        <end position="851"/>
    </location>
</feature>
<keyword evidence="8" id="KW-0805">Transcription regulation</keyword>
<evidence type="ECO:0000256" key="2">
    <source>
        <dbReference type="ARBA" id="ARBA00004123"/>
    </source>
</evidence>
<dbReference type="SMART" id="SM00355">
    <property type="entry name" value="ZnF_C2H2"/>
    <property type="match status" value="16"/>
</dbReference>
<dbReference type="InterPro" id="IPR036236">
    <property type="entry name" value="Znf_C2H2_sf"/>
</dbReference>
<evidence type="ECO:0000256" key="6">
    <source>
        <dbReference type="ARBA" id="ARBA00022771"/>
    </source>
</evidence>
<name>A0A6P3IW55_BISBB</name>
<evidence type="ECO:0000256" key="5">
    <source>
        <dbReference type="ARBA" id="ARBA00022737"/>
    </source>
</evidence>
<feature type="domain" description="C2H2-type" evidence="15">
    <location>
        <begin position="344"/>
        <end position="371"/>
    </location>
</feature>
<reference evidence="18" key="1">
    <citation type="submission" date="2025-08" db="UniProtKB">
        <authorList>
            <consortium name="RefSeq"/>
        </authorList>
    </citation>
    <scope>IDENTIFICATION</scope>
    <source>
        <tissue evidence="18">Blood</tissue>
    </source>
</reference>
<dbReference type="RefSeq" id="XP_010855687.1">
    <property type="nucleotide sequence ID" value="XM_010857385.1"/>
</dbReference>
<gene>
    <name evidence="18" type="primary">ZNF165</name>
</gene>
<dbReference type="PROSITE" id="PS00028">
    <property type="entry name" value="ZINC_FINGER_C2H2_1"/>
    <property type="match status" value="15"/>
</dbReference>
<feature type="domain" description="C2H2-type" evidence="15">
    <location>
        <begin position="852"/>
        <end position="879"/>
    </location>
</feature>
<feature type="domain" description="C2H2-type" evidence="15">
    <location>
        <begin position="456"/>
        <end position="483"/>
    </location>
</feature>
<evidence type="ECO:0000256" key="9">
    <source>
        <dbReference type="ARBA" id="ARBA00023125"/>
    </source>
</evidence>
<feature type="domain" description="SCAN box" evidence="16">
    <location>
        <begin position="49"/>
        <end position="129"/>
    </location>
</feature>
<keyword evidence="4" id="KW-0479">Metal-binding</keyword>
<evidence type="ECO:0000256" key="11">
    <source>
        <dbReference type="ARBA" id="ARBA00023242"/>
    </source>
</evidence>
<keyword evidence="9" id="KW-0238">DNA-binding</keyword>
<dbReference type="Pfam" id="PF02023">
    <property type="entry name" value="SCAN"/>
    <property type="match status" value="1"/>
</dbReference>
<dbReference type="GO" id="GO:0000981">
    <property type="term" value="F:DNA-binding transcription factor activity, RNA polymerase II-specific"/>
    <property type="evidence" value="ECO:0007669"/>
    <property type="project" value="TreeGrafter"/>
</dbReference>
<comment type="function">
    <text evidence="1">May be involved in transcriptional regulation.</text>
</comment>
<evidence type="ECO:0000256" key="14">
    <source>
        <dbReference type="SAM" id="MobiDB-lite"/>
    </source>
</evidence>
<dbReference type="Proteomes" id="UP000515208">
    <property type="component" value="Unplaced"/>
</dbReference>
<feature type="domain" description="C2H2-type" evidence="15">
    <location>
        <begin position="768"/>
        <end position="795"/>
    </location>
</feature>
<accession>A0A6P3IW55</accession>
<comment type="similarity">
    <text evidence="3">Belongs to the krueppel C2H2-type zinc-finger protein family.</text>
</comment>
<dbReference type="FunFam" id="3.30.160.60:FF:000016">
    <property type="entry name" value="zinc finger protein 37 homolog"/>
    <property type="match status" value="2"/>
</dbReference>
<dbReference type="CTD" id="7718"/>
<dbReference type="FunFam" id="3.30.160.60:FF:001087">
    <property type="entry name" value="Zinc finger and SCAN domain-containing protein 26"/>
    <property type="match status" value="1"/>
</dbReference>
<evidence type="ECO:0000256" key="12">
    <source>
        <dbReference type="PROSITE-ProRule" id="PRU00042"/>
    </source>
</evidence>
<feature type="domain" description="C2H2-type" evidence="15">
    <location>
        <begin position="628"/>
        <end position="655"/>
    </location>
</feature>
<proteinExistence type="inferred from homology"/>
<evidence type="ECO:0000256" key="10">
    <source>
        <dbReference type="ARBA" id="ARBA00023163"/>
    </source>
</evidence>
<keyword evidence="6 12" id="KW-0863">Zinc-finger</keyword>
<evidence type="ECO:0000256" key="1">
    <source>
        <dbReference type="ARBA" id="ARBA00003767"/>
    </source>
</evidence>
<comment type="subcellular location">
    <subcellularLocation>
        <location evidence="2 13">Nucleus</location>
    </subcellularLocation>
</comment>
<dbReference type="FunFam" id="3.30.160.60:FF:001498">
    <property type="entry name" value="Zinc finger protein 404"/>
    <property type="match status" value="1"/>
</dbReference>
<feature type="domain" description="C2H2-type" evidence="15">
    <location>
        <begin position="428"/>
        <end position="455"/>
    </location>
</feature>
<dbReference type="FunFam" id="3.30.160.60:FF:000045">
    <property type="entry name" value="ZFP69 zinc finger protein B"/>
    <property type="match status" value="1"/>
</dbReference>
<dbReference type="PROSITE" id="PS50157">
    <property type="entry name" value="ZINC_FINGER_C2H2_2"/>
    <property type="match status" value="16"/>
</dbReference>
<feature type="domain" description="C2H2-type" evidence="15">
    <location>
        <begin position="880"/>
        <end position="907"/>
    </location>
</feature>
<feature type="region of interest" description="Disordered" evidence="14">
    <location>
        <begin position="226"/>
        <end position="252"/>
    </location>
</feature>
<evidence type="ECO:0000256" key="8">
    <source>
        <dbReference type="ARBA" id="ARBA00023015"/>
    </source>
</evidence>
<protein>
    <submittedName>
        <fullName evidence="18">Zinc finger protein 165</fullName>
    </submittedName>
</protein>
<dbReference type="Gene3D" id="3.30.160.60">
    <property type="entry name" value="Classic Zinc Finger"/>
    <property type="match status" value="16"/>
</dbReference>
<sequence>MATESKKATAQNLQEDEGLLIVKMEEEDFVWRQGACLQRNDPLRQELCRRLFRQFCYQDSPGPRDALSQLRQLCCQWLKPETQTKEQILELLILEQFLAILPGDLQAWVRERYPESGEEAVTLLEDLERGTDEAVLQIPVCGHGQEPFRRKVASPGPALSVPFQPVDTTALHGSSEPQLLLDCDNKSENSESMPKLDIYEKMELQKIVSGRISEFVSEGSAEPQDICKSAGKIKRQREKDSGESQKSSSAQDAAFSKILTHKNTLRGEIISHDGCERNLNLNSNEFTHQKSCKHSTCDQSFKWNSDFIKHQRIYAGEKIHPYGKSLKNPNLIKHAAVFTGEKTHQCNECGKAFRHSSKLIRHQRIHTGERPYECNECGKGFGGSSDLIRHQRIHTGERPFECKECGRAFSLNSHLILHQRIHTREKPYECSECGKTFRVSSHLIRHLRTHTGEKPYECSECGRAFSQSSHLSQHQRIHKRENLFITARTFPPKPPEAGAHGRAGFADALPLAAGLRLRGAGSVSTHAWTQEVLSETSVPLDPAKKAAYLQPHTMEIQLQDPQHQQDCGDMIRIKKEELDIKQELTVDTESQEKLSDQINGEAFECGETQEHKGWMERYQRNTSNERKYKCDECGKRFTLKSSLIRHKRIHPGERSYSCNVCGKTFIQSSQLTDHQRIHSQLKPHQCNECEKGFYYRAHLVQHQRIHSGEKPFQCNECGKAFHYSAGLIRHQRTHTEEKPYQCNDCGKAFHYNSGLIRHQRTHTGEKPYQCNDCGKAFCLSSHLIQHQRVHTGEKPYQCNECGKSFSQSSGLFHHQRSHSGEKPYECDECGKAFSHSSALVGHQRMHSGERPYECDVCGKAFGYSSHLLGHRRIHTGEKPYECHVCGKAFRQSSHLIVHQQIHTEEKPW</sequence>
<dbReference type="SUPFAM" id="SSF47353">
    <property type="entry name" value="Retrovirus capsid dimerization domain-like"/>
    <property type="match status" value="1"/>
</dbReference>
<dbReference type="OrthoDB" id="6365676at2759"/>
<dbReference type="Pfam" id="PF00096">
    <property type="entry name" value="zf-C2H2"/>
    <property type="match status" value="15"/>
</dbReference>
<evidence type="ECO:0000259" key="16">
    <source>
        <dbReference type="PROSITE" id="PS50804"/>
    </source>
</evidence>
<keyword evidence="11 13" id="KW-0539">Nucleus</keyword>
<feature type="domain" description="C2H2-type" evidence="15">
    <location>
        <begin position="290"/>
        <end position="319"/>
    </location>
</feature>
<dbReference type="PANTHER" id="PTHR23235">
    <property type="entry name" value="KRUEPPEL-LIKE TRANSCRIPTION FACTOR"/>
    <property type="match status" value="1"/>
</dbReference>
<dbReference type="GO" id="GO:0005654">
    <property type="term" value="C:nucleoplasm"/>
    <property type="evidence" value="ECO:0007669"/>
    <property type="project" value="UniProtKB-ARBA"/>
</dbReference>
<dbReference type="FunFam" id="1.10.4020.10:FF:000001">
    <property type="entry name" value="zinc finger protein 263 isoform X1"/>
    <property type="match status" value="1"/>
</dbReference>
<dbReference type="InterPro" id="IPR038269">
    <property type="entry name" value="SCAN_sf"/>
</dbReference>
<dbReference type="CDD" id="cd07936">
    <property type="entry name" value="SCAN"/>
    <property type="match status" value="1"/>
</dbReference>
<dbReference type="FunFam" id="3.30.160.60:FF:000944">
    <property type="entry name" value="zinc finger protein 232 isoform X1"/>
    <property type="match status" value="1"/>
</dbReference>
<evidence type="ECO:0000259" key="15">
    <source>
        <dbReference type="PROSITE" id="PS50157"/>
    </source>
</evidence>
<dbReference type="Gene3D" id="1.10.4020.10">
    <property type="entry name" value="DNA breaking-rejoining enzymes"/>
    <property type="match status" value="1"/>
</dbReference>
<keyword evidence="10" id="KW-0804">Transcription</keyword>
<dbReference type="FunFam" id="3.30.160.60:FF:000348">
    <property type="entry name" value="zinc finger protein 260"/>
    <property type="match status" value="1"/>
</dbReference>
<dbReference type="AlphaFoldDB" id="A0A6P3IW55"/>
<evidence type="ECO:0000256" key="13">
    <source>
        <dbReference type="PROSITE-ProRule" id="PRU00187"/>
    </source>
</evidence>
<evidence type="ECO:0000256" key="7">
    <source>
        <dbReference type="ARBA" id="ARBA00022833"/>
    </source>
</evidence>
<keyword evidence="17" id="KW-1185">Reference proteome</keyword>
<dbReference type="GeneID" id="105001214"/>
<dbReference type="PANTHER" id="PTHR23235:SF178">
    <property type="entry name" value="C2H2-TYPE DOMAIN-CONTAINING PROTEIN-RELATED"/>
    <property type="match status" value="1"/>
</dbReference>
<feature type="domain" description="C2H2-type" evidence="15">
    <location>
        <begin position="796"/>
        <end position="823"/>
    </location>
</feature>
<dbReference type="GO" id="GO:0000978">
    <property type="term" value="F:RNA polymerase II cis-regulatory region sequence-specific DNA binding"/>
    <property type="evidence" value="ECO:0007669"/>
    <property type="project" value="TreeGrafter"/>
</dbReference>
<keyword evidence="5" id="KW-0677">Repeat</keyword>
<feature type="domain" description="C2H2-type" evidence="15">
    <location>
        <begin position="656"/>
        <end position="683"/>
    </location>
</feature>